<feature type="domain" description="Histidine kinase" evidence="8">
    <location>
        <begin position="126"/>
        <end position="335"/>
    </location>
</feature>
<dbReference type="PRINTS" id="PR00344">
    <property type="entry name" value="BCTRLSENSOR"/>
</dbReference>
<evidence type="ECO:0000259" key="8">
    <source>
        <dbReference type="PROSITE" id="PS50109"/>
    </source>
</evidence>
<dbReference type="SUPFAM" id="SSF55874">
    <property type="entry name" value="ATPase domain of HSP90 chaperone/DNA topoisomerase II/histidine kinase"/>
    <property type="match status" value="1"/>
</dbReference>
<proteinExistence type="predicted"/>
<feature type="transmembrane region" description="Helical" evidence="7">
    <location>
        <begin position="12"/>
        <end position="33"/>
    </location>
</feature>
<dbReference type="AlphaFoldDB" id="A0A369LWL3"/>
<name>A0A369LWL3_9ACTN</name>
<keyword evidence="7" id="KW-1133">Transmembrane helix</keyword>
<feature type="transmembrane region" description="Helical" evidence="7">
    <location>
        <begin position="39"/>
        <end position="58"/>
    </location>
</feature>
<evidence type="ECO:0000313" key="10">
    <source>
        <dbReference type="Proteomes" id="UP000254000"/>
    </source>
</evidence>
<evidence type="ECO:0000256" key="5">
    <source>
        <dbReference type="ARBA" id="ARBA00022777"/>
    </source>
</evidence>
<dbReference type="SMART" id="SM00387">
    <property type="entry name" value="HATPase_c"/>
    <property type="match status" value="1"/>
</dbReference>
<protein>
    <recommendedName>
        <fullName evidence="2">histidine kinase</fullName>
        <ecNumber evidence="2">2.7.13.3</ecNumber>
    </recommendedName>
</protein>
<keyword evidence="10" id="KW-1185">Reference proteome</keyword>
<evidence type="ECO:0000256" key="4">
    <source>
        <dbReference type="ARBA" id="ARBA00022679"/>
    </source>
</evidence>
<evidence type="ECO:0000313" key="9">
    <source>
        <dbReference type="EMBL" id="RDB63542.1"/>
    </source>
</evidence>
<sequence length="342" mass="36716">MSLSAYLRDNLAAIGVGVLCCLGVAGMLAVLGVGVDATVLVPCFVALCGAVVLGLGYVRRRRFYTELARIVEDLDRTYFASELVEEPGFLEGRLAHEALEAVGKAAADDVAFHRRQAESYRDYIELWIHEIKTPIAAAHLMTADLHGGVASKLKAELDRIESYVEQALYYARSTSLARDYAIRELSLADAVRTACKKNARYLIERGTTPSIEVGDGVTVFADASWLSFALGQVLVNAAKYGATSVRFTVREEGAGTSAARTVLEIADDGPGIPAADVPRVFDRGFTGKNGRAQGSATGMGLYLVATLCEKMGLGVGLASEEGTGTRVMLAFPHDRRRMDDQV</sequence>
<dbReference type="RefSeq" id="WP_114569254.1">
    <property type="nucleotide sequence ID" value="NZ_CABMMS010000007.1"/>
</dbReference>
<dbReference type="GeneID" id="78360376"/>
<dbReference type="Pfam" id="PF02518">
    <property type="entry name" value="HATPase_c"/>
    <property type="match status" value="1"/>
</dbReference>
<keyword evidence="3" id="KW-0597">Phosphoprotein</keyword>
<evidence type="ECO:0000256" key="2">
    <source>
        <dbReference type="ARBA" id="ARBA00012438"/>
    </source>
</evidence>
<dbReference type="EMBL" id="PPTS01000007">
    <property type="protein sequence ID" value="RDB63542.1"/>
    <property type="molecule type" value="Genomic_DNA"/>
</dbReference>
<evidence type="ECO:0000256" key="7">
    <source>
        <dbReference type="SAM" id="Phobius"/>
    </source>
</evidence>
<evidence type="ECO:0000256" key="1">
    <source>
        <dbReference type="ARBA" id="ARBA00000085"/>
    </source>
</evidence>
<dbReference type="EC" id="2.7.13.3" evidence="2"/>
<keyword evidence="5 9" id="KW-0418">Kinase</keyword>
<dbReference type="InterPro" id="IPR050980">
    <property type="entry name" value="2C_sensor_his_kinase"/>
</dbReference>
<dbReference type="InterPro" id="IPR003594">
    <property type="entry name" value="HATPase_dom"/>
</dbReference>
<dbReference type="PANTHER" id="PTHR44936">
    <property type="entry name" value="SENSOR PROTEIN CREC"/>
    <property type="match status" value="1"/>
</dbReference>
<dbReference type="OrthoDB" id="9757990at2"/>
<evidence type="ECO:0000256" key="6">
    <source>
        <dbReference type="ARBA" id="ARBA00023012"/>
    </source>
</evidence>
<gene>
    <name evidence="9" type="ORF">C1877_11805</name>
</gene>
<dbReference type="PROSITE" id="PS50109">
    <property type="entry name" value="HIS_KIN"/>
    <property type="match status" value="1"/>
</dbReference>
<keyword evidence="7" id="KW-0472">Membrane</keyword>
<dbReference type="PANTHER" id="PTHR44936:SF9">
    <property type="entry name" value="SENSOR PROTEIN CREC"/>
    <property type="match status" value="1"/>
</dbReference>
<dbReference type="InterPro" id="IPR004358">
    <property type="entry name" value="Sig_transdc_His_kin-like_C"/>
</dbReference>
<evidence type="ECO:0000256" key="3">
    <source>
        <dbReference type="ARBA" id="ARBA00022553"/>
    </source>
</evidence>
<organism evidence="9 10">
    <name type="scientific">Gordonibacter pamelaeae</name>
    <dbReference type="NCBI Taxonomy" id="471189"/>
    <lineage>
        <taxon>Bacteria</taxon>
        <taxon>Bacillati</taxon>
        <taxon>Actinomycetota</taxon>
        <taxon>Coriobacteriia</taxon>
        <taxon>Eggerthellales</taxon>
        <taxon>Eggerthellaceae</taxon>
        <taxon>Gordonibacter</taxon>
    </lineage>
</organism>
<comment type="caution">
    <text evidence="9">The sequence shown here is derived from an EMBL/GenBank/DDBJ whole genome shotgun (WGS) entry which is preliminary data.</text>
</comment>
<dbReference type="Proteomes" id="UP000254000">
    <property type="component" value="Unassembled WGS sequence"/>
</dbReference>
<accession>A0A369LWL3</accession>
<keyword evidence="7" id="KW-0812">Transmembrane</keyword>
<reference evidence="9 10" key="1">
    <citation type="journal article" date="2018" name="Elife">
        <title>Discovery and characterization of a prevalent human gut bacterial enzyme sufficient for the inactivation of a family of plant toxins.</title>
        <authorList>
            <person name="Koppel N."/>
            <person name="Bisanz J.E."/>
            <person name="Pandelia M.E."/>
            <person name="Turnbaugh P.J."/>
            <person name="Balskus E.P."/>
        </authorList>
    </citation>
    <scope>NUCLEOTIDE SEQUENCE [LARGE SCALE GENOMIC DNA]</scope>
    <source>
        <strain evidence="9 10">3C</strain>
    </source>
</reference>
<keyword evidence="4" id="KW-0808">Transferase</keyword>
<dbReference type="GO" id="GO:0000160">
    <property type="term" value="P:phosphorelay signal transduction system"/>
    <property type="evidence" value="ECO:0007669"/>
    <property type="project" value="UniProtKB-KW"/>
</dbReference>
<dbReference type="GO" id="GO:0004673">
    <property type="term" value="F:protein histidine kinase activity"/>
    <property type="evidence" value="ECO:0007669"/>
    <property type="project" value="UniProtKB-EC"/>
</dbReference>
<keyword evidence="6" id="KW-0902">Two-component regulatory system</keyword>
<dbReference type="InterPro" id="IPR005467">
    <property type="entry name" value="His_kinase_dom"/>
</dbReference>
<dbReference type="InterPro" id="IPR036890">
    <property type="entry name" value="HATPase_C_sf"/>
</dbReference>
<dbReference type="Gene3D" id="3.30.565.10">
    <property type="entry name" value="Histidine kinase-like ATPase, C-terminal domain"/>
    <property type="match status" value="1"/>
</dbReference>
<comment type="catalytic activity">
    <reaction evidence="1">
        <text>ATP + protein L-histidine = ADP + protein N-phospho-L-histidine.</text>
        <dbReference type="EC" id="2.7.13.3"/>
    </reaction>
</comment>